<comment type="caution">
    <text evidence="2">The sequence shown here is derived from an EMBL/GenBank/DDBJ whole genome shotgun (WGS) entry which is preliminary data.</text>
</comment>
<reference evidence="2 3" key="1">
    <citation type="submission" date="2023-03" db="EMBL/GenBank/DDBJ databases">
        <title>High-quality genome of Scylla paramamosain provides insights in environmental adaptation.</title>
        <authorList>
            <person name="Zhang L."/>
        </authorList>
    </citation>
    <scope>NUCLEOTIDE SEQUENCE [LARGE SCALE GENOMIC DNA]</scope>
    <source>
        <strain evidence="2">LZ_2023a</strain>
        <tissue evidence="2">Muscle</tissue>
    </source>
</reference>
<keyword evidence="1" id="KW-1133">Transmembrane helix</keyword>
<proteinExistence type="predicted"/>
<keyword evidence="1" id="KW-0812">Transmembrane</keyword>
<gene>
    <name evidence="2" type="ORF">O3P69_017536</name>
</gene>
<dbReference type="SUPFAM" id="SSF103473">
    <property type="entry name" value="MFS general substrate transporter"/>
    <property type="match status" value="1"/>
</dbReference>
<evidence type="ECO:0008006" key="4">
    <source>
        <dbReference type="Google" id="ProtNLM"/>
    </source>
</evidence>
<feature type="transmembrane region" description="Helical" evidence="1">
    <location>
        <begin position="45"/>
        <end position="63"/>
    </location>
</feature>
<evidence type="ECO:0000313" key="2">
    <source>
        <dbReference type="EMBL" id="KAK8391982.1"/>
    </source>
</evidence>
<dbReference type="AlphaFoldDB" id="A0AAW0U0Q9"/>
<keyword evidence="3" id="KW-1185">Reference proteome</keyword>
<dbReference type="Proteomes" id="UP001487740">
    <property type="component" value="Unassembled WGS sequence"/>
</dbReference>
<feature type="transmembrane region" description="Helical" evidence="1">
    <location>
        <begin position="69"/>
        <end position="90"/>
    </location>
</feature>
<accession>A0AAW0U0Q9</accession>
<dbReference type="InterPro" id="IPR036259">
    <property type="entry name" value="MFS_trans_sf"/>
</dbReference>
<protein>
    <recommendedName>
        <fullName evidence="4">Monocarboxylate transporter</fullName>
    </recommendedName>
</protein>
<evidence type="ECO:0000313" key="3">
    <source>
        <dbReference type="Proteomes" id="UP001487740"/>
    </source>
</evidence>
<evidence type="ECO:0000256" key="1">
    <source>
        <dbReference type="SAM" id="Phobius"/>
    </source>
</evidence>
<name>A0AAW0U0Q9_SCYPA</name>
<feature type="transmembrane region" description="Helical" evidence="1">
    <location>
        <begin position="6"/>
        <end position="24"/>
    </location>
</feature>
<sequence length="110" mass="11788">MGAVWQAAVMGVWGCAAGMFYGLNNLLMTRVVGLRCLISVYGARNLLGALGFFIVGPVVGVIRDVSGSYAVSMWVLASLMSFSFFLWLLMPAAQAYESRQEPGERSSIGA</sequence>
<organism evidence="2 3">
    <name type="scientific">Scylla paramamosain</name>
    <name type="common">Mud crab</name>
    <dbReference type="NCBI Taxonomy" id="85552"/>
    <lineage>
        <taxon>Eukaryota</taxon>
        <taxon>Metazoa</taxon>
        <taxon>Ecdysozoa</taxon>
        <taxon>Arthropoda</taxon>
        <taxon>Crustacea</taxon>
        <taxon>Multicrustacea</taxon>
        <taxon>Malacostraca</taxon>
        <taxon>Eumalacostraca</taxon>
        <taxon>Eucarida</taxon>
        <taxon>Decapoda</taxon>
        <taxon>Pleocyemata</taxon>
        <taxon>Brachyura</taxon>
        <taxon>Eubrachyura</taxon>
        <taxon>Portunoidea</taxon>
        <taxon>Portunidae</taxon>
        <taxon>Portuninae</taxon>
        <taxon>Scylla</taxon>
    </lineage>
</organism>
<keyword evidence="1" id="KW-0472">Membrane</keyword>
<dbReference type="EMBL" id="JARAKH010000023">
    <property type="protein sequence ID" value="KAK8391982.1"/>
    <property type="molecule type" value="Genomic_DNA"/>
</dbReference>